<dbReference type="GO" id="GO:0070181">
    <property type="term" value="F:small ribosomal subunit rRNA binding"/>
    <property type="evidence" value="ECO:0007669"/>
    <property type="project" value="TreeGrafter"/>
</dbReference>
<reference evidence="10" key="1">
    <citation type="submission" date="2014-05" db="EMBL/GenBank/DDBJ databases">
        <authorList>
            <person name="Kube M."/>
        </authorList>
    </citation>
    <scope>NUCLEOTIDE SEQUENCE [LARGE SCALE GENOMIC DNA]</scope>
</reference>
<organism evidence="9 10">
    <name type="scientific">Acholeplasma oculi</name>
    <dbReference type="NCBI Taxonomy" id="35623"/>
    <lineage>
        <taxon>Bacteria</taxon>
        <taxon>Bacillati</taxon>
        <taxon>Mycoplasmatota</taxon>
        <taxon>Mollicutes</taxon>
        <taxon>Acholeplasmatales</taxon>
        <taxon>Acholeplasmataceae</taxon>
        <taxon>Acholeplasma</taxon>
    </lineage>
</organism>
<dbReference type="GO" id="GO:0003735">
    <property type="term" value="F:structural constituent of ribosome"/>
    <property type="evidence" value="ECO:0007669"/>
    <property type="project" value="InterPro"/>
</dbReference>
<dbReference type="HAMAP" id="MF_00360">
    <property type="entry name" value="Ribosomal_bS6"/>
    <property type="match status" value="1"/>
</dbReference>
<dbReference type="HOGENOM" id="CLU_113441_5_1_14"/>
<dbReference type="GO" id="GO:0005737">
    <property type="term" value="C:cytoplasm"/>
    <property type="evidence" value="ECO:0007669"/>
    <property type="project" value="UniProtKB-ARBA"/>
</dbReference>
<accession>A0A061AIA9</accession>
<gene>
    <name evidence="8 9" type="primary">rpsF</name>
    <name evidence="9" type="ORF">Aocu_12730</name>
</gene>
<evidence type="ECO:0000256" key="2">
    <source>
        <dbReference type="ARBA" id="ARBA00022730"/>
    </source>
</evidence>
<dbReference type="PATRIC" id="fig|35623.3.peg.1272"/>
<evidence type="ECO:0000256" key="6">
    <source>
        <dbReference type="ARBA" id="ARBA00035104"/>
    </source>
</evidence>
<dbReference type="InterPro" id="IPR020814">
    <property type="entry name" value="Ribosomal_S6_plastid/chlpt"/>
</dbReference>
<evidence type="ECO:0000256" key="3">
    <source>
        <dbReference type="ARBA" id="ARBA00022884"/>
    </source>
</evidence>
<keyword evidence="5 8" id="KW-0687">Ribonucleoprotein</keyword>
<dbReference type="GO" id="GO:1990904">
    <property type="term" value="C:ribonucleoprotein complex"/>
    <property type="evidence" value="ECO:0007669"/>
    <property type="project" value="UniProtKB-KW"/>
</dbReference>
<dbReference type="STRING" id="35623.Aocu_12730"/>
<keyword evidence="10" id="KW-1185">Reference proteome</keyword>
<evidence type="ECO:0000313" key="9">
    <source>
        <dbReference type="EMBL" id="CDR31346.1"/>
    </source>
</evidence>
<keyword evidence="2 8" id="KW-0699">rRNA-binding</keyword>
<dbReference type="Pfam" id="PF01250">
    <property type="entry name" value="Ribosomal_S6"/>
    <property type="match status" value="1"/>
</dbReference>
<comment type="function">
    <text evidence="6 8">Binds together with bS18 to 16S ribosomal RNA.</text>
</comment>
<evidence type="ECO:0000256" key="5">
    <source>
        <dbReference type="ARBA" id="ARBA00023274"/>
    </source>
</evidence>
<dbReference type="GO" id="GO:0005840">
    <property type="term" value="C:ribosome"/>
    <property type="evidence" value="ECO:0007669"/>
    <property type="project" value="UniProtKB-KW"/>
</dbReference>
<dbReference type="OrthoDB" id="9812702at2"/>
<evidence type="ECO:0000256" key="7">
    <source>
        <dbReference type="ARBA" id="ARBA00035294"/>
    </source>
</evidence>
<evidence type="ECO:0000256" key="4">
    <source>
        <dbReference type="ARBA" id="ARBA00022980"/>
    </source>
</evidence>
<dbReference type="Gene3D" id="3.30.70.60">
    <property type="match status" value="1"/>
</dbReference>
<dbReference type="NCBIfam" id="TIGR00166">
    <property type="entry name" value="S6"/>
    <property type="match status" value="1"/>
</dbReference>
<dbReference type="KEGG" id="aoc:Aocu_12730"/>
<dbReference type="SUPFAM" id="SSF54995">
    <property type="entry name" value="Ribosomal protein S6"/>
    <property type="match status" value="1"/>
</dbReference>
<proteinExistence type="inferred from homology"/>
<dbReference type="InParanoid" id="A0A061AIA9"/>
<protein>
    <recommendedName>
        <fullName evidence="7 8">Small ribosomal subunit protein bS6</fullName>
    </recommendedName>
</protein>
<evidence type="ECO:0000256" key="1">
    <source>
        <dbReference type="ARBA" id="ARBA00009512"/>
    </source>
</evidence>
<name>A0A061AIA9_9MOLU</name>
<dbReference type="PROSITE" id="PS01048">
    <property type="entry name" value="RIBOSOMAL_S6"/>
    <property type="match status" value="1"/>
</dbReference>
<dbReference type="GO" id="GO:0006412">
    <property type="term" value="P:translation"/>
    <property type="evidence" value="ECO:0007669"/>
    <property type="project" value="UniProtKB-UniRule"/>
</dbReference>
<dbReference type="PANTHER" id="PTHR21011">
    <property type="entry name" value="MITOCHONDRIAL 28S RIBOSOMAL PROTEIN S6"/>
    <property type="match status" value="1"/>
</dbReference>
<comment type="similarity">
    <text evidence="1 8">Belongs to the bacterial ribosomal protein bS6 family.</text>
</comment>
<sequence>MKKYELMYIANPQLDPEALKTLIADLNNVVTNNGGTILALKEIGLKDLAYEINKHRKGYYVWMLVETTPEGIAEYKRVIQITESVIRHIEIKEGE</sequence>
<dbReference type="CDD" id="cd00473">
    <property type="entry name" value="bS6"/>
    <property type="match status" value="1"/>
</dbReference>
<dbReference type="InterPro" id="IPR020815">
    <property type="entry name" value="Ribosomal_bS6_CS"/>
</dbReference>
<evidence type="ECO:0000256" key="8">
    <source>
        <dbReference type="HAMAP-Rule" id="MF_00360"/>
    </source>
</evidence>
<dbReference type="AlphaFoldDB" id="A0A061AIA9"/>
<dbReference type="EMBL" id="LK028559">
    <property type="protein sequence ID" value="CDR31346.1"/>
    <property type="molecule type" value="Genomic_DNA"/>
</dbReference>
<dbReference type="Proteomes" id="UP000032434">
    <property type="component" value="Chromosome 1"/>
</dbReference>
<dbReference type="InterPro" id="IPR035980">
    <property type="entry name" value="Ribosomal_bS6_sf"/>
</dbReference>
<keyword evidence="4 8" id="KW-0689">Ribosomal protein</keyword>
<dbReference type="PANTHER" id="PTHR21011:SF1">
    <property type="entry name" value="SMALL RIBOSOMAL SUBUNIT PROTEIN BS6M"/>
    <property type="match status" value="1"/>
</dbReference>
<dbReference type="InterPro" id="IPR014717">
    <property type="entry name" value="Transl_elong_EF1B/ribsomal_bS6"/>
</dbReference>
<dbReference type="InterPro" id="IPR000529">
    <property type="entry name" value="Ribosomal_bS6"/>
</dbReference>
<evidence type="ECO:0000313" key="10">
    <source>
        <dbReference type="Proteomes" id="UP000032434"/>
    </source>
</evidence>
<keyword evidence="3 8" id="KW-0694">RNA-binding</keyword>
<dbReference type="FunCoup" id="A0A061AIA9">
    <property type="interactions" value="249"/>
</dbReference>
<dbReference type="RefSeq" id="WP_045749773.1">
    <property type="nucleotide sequence ID" value="NZ_FUZK01000001.1"/>
</dbReference>